<evidence type="ECO:0000256" key="1">
    <source>
        <dbReference type="SAM" id="SignalP"/>
    </source>
</evidence>
<proteinExistence type="predicted"/>
<keyword evidence="1" id="KW-0732">Signal</keyword>
<protein>
    <submittedName>
        <fullName evidence="2">Uncharacterized protein</fullName>
    </submittedName>
</protein>
<accession>A0A7Y4JNA7</accession>
<dbReference type="RefSeq" id="WP_171412135.1">
    <property type="nucleotide sequence ID" value="NZ_JABFJW010000009.1"/>
</dbReference>
<gene>
    <name evidence="2" type="ORF">HNS30_02240</name>
</gene>
<feature type="signal peptide" evidence="1">
    <location>
        <begin position="1"/>
        <end position="22"/>
    </location>
</feature>
<dbReference type="EMBL" id="JABFJW010000009">
    <property type="protein sequence ID" value="NOK07863.1"/>
    <property type="molecule type" value="Genomic_DNA"/>
</dbReference>
<name>A0A7Y4JNA7_9BACT</name>
<dbReference type="Proteomes" id="UP000528460">
    <property type="component" value="Unassembled WGS sequence"/>
</dbReference>
<comment type="caution">
    <text evidence="2">The sequence shown here is derived from an EMBL/GenBank/DDBJ whole genome shotgun (WGS) entry which is preliminary data.</text>
</comment>
<reference evidence="2 3" key="1">
    <citation type="submission" date="2020-05" db="EMBL/GenBank/DDBJ databases">
        <authorList>
            <person name="Whitworth D."/>
        </authorList>
    </citation>
    <scope>NUCLEOTIDE SEQUENCE [LARGE SCALE GENOMIC DNA]</scope>
    <source>
        <strain evidence="2 3">CA046A</strain>
    </source>
</reference>
<evidence type="ECO:0000313" key="2">
    <source>
        <dbReference type="EMBL" id="NOK07863.1"/>
    </source>
</evidence>
<feature type="chain" id="PRO_5031080388" evidence="1">
    <location>
        <begin position="23"/>
        <end position="97"/>
    </location>
</feature>
<organism evidence="2 3">
    <name type="scientific">Corallococcus exercitus</name>
    <dbReference type="NCBI Taxonomy" id="2316736"/>
    <lineage>
        <taxon>Bacteria</taxon>
        <taxon>Pseudomonadati</taxon>
        <taxon>Myxococcota</taxon>
        <taxon>Myxococcia</taxon>
        <taxon>Myxococcales</taxon>
        <taxon>Cystobacterineae</taxon>
        <taxon>Myxococcaceae</taxon>
        <taxon>Corallococcus</taxon>
    </lineage>
</organism>
<dbReference type="AlphaFoldDB" id="A0A7Y4JNA7"/>
<evidence type="ECO:0000313" key="3">
    <source>
        <dbReference type="Proteomes" id="UP000528460"/>
    </source>
</evidence>
<sequence length="97" mass="10306">MRNTLLLLLLLSGCASPSRGTAAREAVADTDTDRIVRDLCDKQLALLGEESHHGNARTVAFKVALTRRLVGSPATPRTPAIWTRAGFGTSGPGWPVP</sequence>